<evidence type="ECO:0000256" key="1">
    <source>
        <dbReference type="SAM" id="Coils"/>
    </source>
</evidence>
<organism evidence="3">
    <name type="scientific">Escherichia coli O157:H7</name>
    <dbReference type="NCBI Taxonomy" id="83334"/>
    <lineage>
        <taxon>Bacteria</taxon>
        <taxon>Pseudomonadati</taxon>
        <taxon>Pseudomonadota</taxon>
        <taxon>Gammaproteobacteria</taxon>
        <taxon>Enterobacterales</taxon>
        <taxon>Enterobacteriaceae</taxon>
        <taxon>Escherichia</taxon>
    </lineage>
</organism>
<feature type="chain" id="PRO_5030038856" evidence="2">
    <location>
        <begin position="23"/>
        <end position="213"/>
    </location>
</feature>
<feature type="coiled-coil region" evidence="1">
    <location>
        <begin position="36"/>
        <end position="74"/>
    </location>
</feature>
<keyword evidence="2" id="KW-0732">Signal</keyword>
<dbReference type="RefSeq" id="WP_000844300.1">
    <property type="nucleotide sequence ID" value="NZ_BLZJ01000108.1"/>
</dbReference>
<dbReference type="Pfam" id="PF07996">
    <property type="entry name" value="T4SS"/>
    <property type="match status" value="1"/>
</dbReference>
<evidence type="ECO:0000313" key="3">
    <source>
        <dbReference type="EMBL" id="AST49270.1"/>
    </source>
</evidence>
<dbReference type="EMBL" id="CP022728">
    <property type="protein sequence ID" value="AST49270.1"/>
    <property type="molecule type" value="Genomic_DNA"/>
</dbReference>
<dbReference type="AlphaFoldDB" id="A0A223HH01"/>
<dbReference type="SUPFAM" id="SSF101082">
    <property type="entry name" value="Typo IV secretion system protein TraC"/>
    <property type="match status" value="1"/>
</dbReference>
<accession>A0A6M6VRL7</accession>
<accession>A0A223HH01</accession>
<reference evidence="3" key="1">
    <citation type="submission" date="2017-08" db="EMBL/GenBank/DDBJ databases">
        <authorList>
            <person name="de Groot N.N."/>
        </authorList>
    </citation>
    <scope>NUCLEOTIDE SEQUENCE</scope>
    <source>
        <strain evidence="3">FRIK2069</strain>
        <plasmid evidence="3">p35K</plasmid>
    </source>
</reference>
<feature type="signal peptide" evidence="2">
    <location>
        <begin position="1"/>
        <end position="22"/>
    </location>
</feature>
<protein>
    <submittedName>
        <fullName evidence="3">Conjugal transfer protein TrbJ</fullName>
    </submittedName>
</protein>
<keyword evidence="3" id="KW-0614">Plasmid</keyword>
<geneLocation type="plasmid" evidence="3">
    <name>p35K</name>
</geneLocation>
<dbReference type="Gene3D" id="1.20.58.430">
    <property type="entry name" value="Type IV secretion system, VirB5-domain"/>
    <property type="match status" value="1"/>
</dbReference>
<name>A0A223HH01_ECO57</name>
<gene>
    <name evidence="3" type="ORF">A8V30_32355</name>
</gene>
<keyword evidence="1" id="KW-0175">Coiled coil</keyword>
<dbReference type="InterPro" id="IPR023220">
    <property type="entry name" value="T4SS_VirB5-domain"/>
</dbReference>
<proteinExistence type="predicted"/>
<evidence type="ECO:0000256" key="2">
    <source>
        <dbReference type="SAM" id="SignalP"/>
    </source>
</evidence>
<dbReference type="InterPro" id="IPR014158">
    <property type="entry name" value="T4SS_VirB5"/>
</dbReference>
<sequence length="213" mass="24522">MKSVYSYILFILSLFITHNAIAAIPVVDPASIAKTVEEGVTRAKEAAANLQQLKEQYEQTIKYAEEQKRRLEGFTDFSNGFDSAESYMKTRLSDLTDHSKENVNSLRDKYNLKSESNLAQTRYDSILKQIDFYEKFNKSLLERANRMQNLQNSFSHANTPQQKADLANQLNTEKLTLEMQIKQYDIAERQLASQAAAEYEQNRQSTISAMFKH</sequence>